<keyword evidence="2" id="KW-1185">Reference proteome</keyword>
<gene>
    <name evidence="1" type="ORF">PFISCL1PPCAC_1476</name>
</gene>
<reference evidence="1" key="1">
    <citation type="submission" date="2023-10" db="EMBL/GenBank/DDBJ databases">
        <title>Genome assembly of Pristionchus species.</title>
        <authorList>
            <person name="Yoshida K."/>
            <person name="Sommer R.J."/>
        </authorList>
    </citation>
    <scope>NUCLEOTIDE SEQUENCE</scope>
    <source>
        <strain evidence="1">RS5133</strain>
    </source>
</reference>
<evidence type="ECO:0000313" key="1">
    <source>
        <dbReference type="EMBL" id="GMT10179.1"/>
    </source>
</evidence>
<comment type="caution">
    <text evidence="1">The sequence shown here is derived from an EMBL/GenBank/DDBJ whole genome shotgun (WGS) entry which is preliminary data.</text>
</comment>
<dbReference type="Proteomes" id="UP001432322">
    <property type="component" value="Unassembled WGS sequence"/>
</dbReference>
<name>A0AAV5UWU7_9BILA</name>
<feature type="non-terminal residue" evidence="1">
    <location>
        <position position="106"/>
    </location>
</feature>
<dbReference type="EMBL" id="BTSY01000001">
    <property type="protein sequence ID" value="GMT10179.1"/>
    <property type="molecule type" value="Genomic_DNA"/>
</dbReference>
<organism evidence="1 2">
    <name type="scientific">Pristionchus fissidentatus</name>
    <dbReference type="NCBI Taxonomy" id="1538716"/>
    <lineage>
        <taxon>Eukaryota</taxon>
        <taxon>Metazoa</taxon>
        <taxon>Ecdysozoa</taxon>
        <taxon>Nematoda</taxon>
        <taxon>Chromadorea</taxon>
        <taxon>Rhabditida</taxon>
        <taxon>Rhabditina</taxon>
        <taxon>Diplogasteromorpha</taxon>
        <taxon>Diplogasteroidea</taxon>
        <taxon>Neodiplogasteridae</taxon>
        <taxon>Pristionchus</taxon>
    </lineage>
</organism>
<proteinExistence type="predicted"/>
<sequence>LIYGLYSNITQIGIFKRIALINTRFCSHTLHLRFCRIHWSIRTCEDRTSEGTASLVHRIWLRTRKNTWRTFHFSCKQAAWEEKGAGLAYHNHPCLHTLQLRFCRIQ</sequence>
<accession>A0AAV5UWU7</accession>
<dbReference type="AlphaFoldDB" id="A0AAV5UWU7"/>
<protein>
    <submittedName>
        <fullName evidence="1">Uncharacterized protein</fullName>
    </submittedName>
</protein>
<evidence type="ECO:0000313" key="2">
    <source>
        <dbReference type="Proteomes" id="UP001432322"/>
    </source>
</evidence>
<feature type="non-terminal residue" evidence="1">
    <location>
        <position position="1"/>
    </location>
</feature>